<proteinExistence type="inferred from homology"/>
<dbReference type="PANTHER" id="PTHR13225">
    <property type="entry name" value="MISEXPRESSION SUPPRESSOR OF RAS 6"/>
    <property type="match status" value="1"/>
</dbReference>
<dbReference type="AlphaFoldDB" id="A0A9K3M224"/>
<dbReference type="EMBL" id="JAGRRH010000003">
    <property type="protein sequence ID" value="KAG7372288.1"/>
    <property type="molecule type" value="Genomic_DNA"/>
</dbReference>
<accession>A0A9K3M224</accession>
<evidence type="ECO:0000313" key="2">
    <source>
        <dbReference type="EMBL" id="KAG7372288.1"/>
    </source>
</evidence>
<evidence type="ECO:0000256" key="1">
    <source>
        <dbReference type="ARBA" id="ARBA00007099"/>
    </source>
</evidence>
<dbReference type="OrthoDB" id="418142at2759"/>
<comment type="caution">
    <text evidence="2">The sequence shown here is derived from an EMBL/GenBank/DDBJ whole genome shotgun (WGS) entry which is preliminary data.</text>
</comment>
<protein>
    <submittedName>
        <fullName evidence="2">UPF0489 domain containing protein</fullName>
    </submittedName>
</protein>
<keyword evidence="3" id="KW-1185">Reference proteome</keyword>
<sequence>MSFHCNDADDNNNNDGRCCQSSLMNKIPVVIVESHHHVLEHVHDVLRKKKLLSKDWSMVHLDAHPDLACPATVPAGMCFTPRNTAVCHDEEEEHVQTGTDNAIESDTSDRISTTKKDDKNLYEMLDDTTSGIAEWILPLVVAGNLRHVEWIKPVYSRQFGTGHYQYFVGVDDGQGSSMNEPITSFLDLSKTSRIKVDLCHPYYLDDNSYLPSKNLILKQDLHLQVSELPLSVTSSAVSSDAHWMLDICLDYFACRNPCIADIEGRNSTAAEALIGIMQLATTKMMMVTVNDKQECWDDPIGHKQYQQNVTNCSKLLGEILLVGESPTQDHIRQQLDEYFEDNDTVHACTLIEALLESIKDDETLQSMILDAIPNWNMPHSPESVQPENLEESLRLVEQAVKLRAREYNSTPFLITIARSTEDGFTPNHVVDFLQSKILFILHKTFSKEEHHQECITKEVGDKQEDDNDQCHSGCYLHIVRDYGSWEGCTIYDT</sequence>
<dbReference type="PANTHER" id="PTHR13225:SF3">
    <property type="entry name" value="UPF0489 PROTEIN C5ORF22"/>
    <property type="match status" value="1"/>
</dbReference>
<reference evidence="2" key="1">
    <citation type="journal article" date="2021" name="Sci. Rep.">
        <title>Diploid genomic architecture of Nitzschia inconspicua, an elite biomass production diatom.</title>
        <authorList>
            <person name="Oliver A."/>
            <person name="Podell S."/>
            <person name="Pinowska A."/>
            <person name="Traller J.C."/>
            <person name="Smith S.R."/>
            <person name="McClure R."/>
            <person name="Beliaev A."/>
            <person name="Bohutskyi P."/>
            <person name="Hill E.A."/>
            <person name="Rabines A."/>
            <person name="Zheng H."/>
            <person name="Allen L.Z."/>
            <person name="Kuo A."/>
            <person name="Grigoriev I.V."/>
            <person name="Allen A.E."/>
            <person name="Hazlebeck D."/>
            <person name="Allen E.E."/>
        </authorList>
    </citation>
    <scope>NUCLEOTIDE SEQUENCE</scope>
    <source>
        <strain evidence="2">Hildebrandi</strain>
    </source>
</reference>
<organism evidence="2 3">
    <name type="scientific">Nitzschia inconspicua</name>
    <dbReference type="NCBI Taxonomy" id="303405"/>
    <lineage>
        <taxon>Eukaryota</taxon>
        <taxon>Sar</taxon>
        <taxon>Stramenopiles</taxon>
        <taxon>Ochrophyta</taxon>
        <taxon>Bacillariophyta</taxon>
        <taxon>Bacillariophyceae</taxon>
        <taxon>Bacillariophycidae</taxon>
        <taxon>Bacillariales</taxon>
        <taxon>Bacillariaceae</taxon>
        <taxon>Nitzschia</taxon>
    </lineage>
</organism>
<dbReference type="InterPro" id="IPR024131">
    <property type="entry name" value="UPF0489"/>
</dbReference>
<gene>
    <name evidence="2" type="ORF">IV203_018431</name>
</gene>
<dbReference type="Proteomes" id="UP000693970">
    <property type="component" value="Unassembled WGS sequence"/>
</dbReference>
<comment type="similarity">
    <text evidence="1">Belongs to the UPF0489 family.</text>
</comment>
<evidence type="ECO:0000313" key="3">
    <source>
        <dbReference type="Proteomes" id="UP000693970"/>
    </source>
</evidence>
<dbReference type="Pfam" id="PF12640">
    <property type="entry name" value="UPF0489"/>
    <property type="match status" value="1"/>
</dbReference>
<reference evidence="2" key="2">
    <citation type="submission" date="2021-04" db="EMBL/GenBank/DDBJ databases">
        <authorList>
            <person name="Podell S."/>
        </authorList>
    </citation>
    <scope>NUCLEOTIDE SEQUENCE</scope>
    <source>
        <strain evidence="2">Hildebrandi</strain>
    </source>
</reference>
<name>A0A9K3M224_9STRA</name>